<evidence type="ECO:0000256" key="1">
    <source>
        <dbReference type="ARBA" id="ARBA00004876"/>
    </source>
</evidence>
<feature type="region of interest" description="Disordered" evidence="10">
    <location>
        <begin position="1"/>
        <end position="31"/>
    </location>
</feature>
<dbReference type="OrthoDB" id="9801456at2"/>
<accession>A0A3S0K3Y4</accession>
<comment type="pathway">
    <text evidence="1">Amino-acid biosynthesis; L-cysteine biosynthesis; L-cysteine from L-serine: step 1/2.</text>
</comment>
<keyword evidence="6 12" id="KW-0808">Transferase</keyword>
<dbReference type="InterPro" id="IPR001451">
    <property type="entry name" value="Hexapep"/>
</dbReference>
<comment type="similarity">
    <text evidence="2">Belongs to the transferase hexapeptide repeat family.</text>
</comment>
<dbReference type="InterPro" id="IPR010493">
    <property type="entry name" value="Ser_AcTrfase_N"/>
</dbReference>
<evidence type="ECO:0000256" key="7">
    <source>
        <dbReference type="ARBA" id="ARBA00022737"/>
    </source>
</evidence>
<evidence type="ECO:0000256" key="3">
    <source>
        <dbReference type="ARBA" id="ARBA00013266"/>
    </source>
</evidence>
<evidence type="ECO:0000256" key="10">
    <source>
        <dbReference type="SAM" id="MobiDB-lite"/>
    </source>
</evidence>
<protein>
    <recommendedName>
        <fullName evidence="4">Serine acetyltransferase</fullName>
        <ecNumber evidence="3">2.3.1.30</ecNumber>
    </recommendedName>
</protein>
<comment type="catalytic activity">
    <reaction evidence="9">
        <text>L-serine + acetyl-CoA = O-acetyl-L-serine + CoA</text>
        <dbReference type="Rhea" id="RHEA:24560"/>
        <dbReference type="ChEBI" id="CHEBI:33384"/>
        <dbReference type="ChEBI" id="CHEBI:57287"/>
        <dbReference type="ChEBI" id="CHEBI:57288"/>
        <dbReference type="ChEBI" id="CHEBI:58340"/>
        <dbReference type="EC" id="2.3.1.30"/>
    </reaction>
</comment>
<gene>
    <name evidence="12" type="primary">cysE</name>
    <name evidence="12" type="ORF">EJ903_15675</name>
</gene>
<feature type="domain" description="Serine acetyltransferase N-terminal" evidence="11">
    <location>
        <begin position="42"/>
        <end position="146"/>
    </location>
</feature>
<dbReference type="UniPathway" id="UPA00136">
    <property type="reaction ID" value="UER00199"/>
</dbReference>
<dbReference type="NCBIfam" id="TIGR01172">
    <property type="entry name" value="cysE"/>
    <property type="match status" value="1"/>
</dbReference>
<dbReference type="Gene3D" id="1.10.3130.10">
    <property type="entry name" value="serine acetyltransferase, domain 1"/>
    <property type="match status" value="1"/>
</dbReference>
<dbReference type="InterPro" id="IPR018357">
    <property type="entry name" value="Hexapep_transf_CS"/>
</dbReference>
<dbReference type="SUPFAM" id="SSF51161">
    <property type="entry name" value="Trimeric LpxA-like enzymes"/>
    <property type="match status" value="1"/>
</dbReference>
<dbReference type="AlphaFoldDB" id="A0A3S0K3Y4"/>
<evidence type="ECO:0000259" key="11">
    <source>
        <dbReference type="SMART" id="SM00971"/>
    </source>
</evidence>
<keyword evidence="7" id="KW-0677">Repeat</keyword>
<dbReference type="NCBIfam" id="NF041874">
    <property type="entry name" value="EPS_EpsC"/>
    <property type="match status" value="1"/>
</dbReference>
<dbReference type="GO" id="GO:0009001">
    <property type="term" value="F:serine O-acetyltransferase activity"/>
    <property type="evidence" value="ECO:0007669"/>
    <property type="project" value="UniProtKB-EC"/>
</dbReference>
<evidence type="ECO:0000256" key="8">
    <source>
        <dbReference type="ARBA" id="ARBA00023315"/>
    </source>
</evidence>
<dbReference type="SMART" id="SM00971">
    <property type="entry name" value="SATase_N"/>
    <property type="match status" value="1"/>
</dbReference>
<dbReference type="InterPro" id="IPR045304">
    <property type="entry name" value="LbH_SAT"/>
</dbReference>
<dbReference type="EC" id="2.3.1.30" evidence="3"/>
<dbReference type="Gene3D" id="2.160.10.10">
    <property type="entry name" value="Hexapeptide repeat proteins"/>
    <property type="match status" value="1"/>
</dbReference>
<organism evidence="12 13">
    <name type="scientific">Azospirillum griseum</name>
    <dbReference type="NCBI Taxonomy" id="2496639"/>
    <lineage>
        <taxon>Bacteria</taxon>
        <taxon>Pseudomonadati</taxon>
        <taxon>Pseudomonadota</taxon>
        <taxon>Alphaproteobacteria</taxon>
        <taxon>Rhodospirillales</taxon>
        <taxon>Azospirillaceae</taxon>
        <taxon>Azospirillum</taxon>
    </lineage>
</organism>
<dbReference type="GO" id="GO:0006535">
    <property type="term" value="P:cysteine biosynthetic process from serine"/>
    <property type="evidence" value="ECO:0007669"/>
    <property type="project" value="InterPro"/>
</dbReference>
<dbReference type="Pfam" id="PF06426">
    <property type="entry name" value="SATase_N"/>
    <property type="match status" value="1"/>
</dbReference>
<dbReference type="EMBL" id="RXMA01000014">
    <property type="protein sequence ID" value="RTR18671.1"/>
    <property type="molecule type" value="Genomic_DNA"/>
</dbReference>
<evidence type="ECO:0000313" key="12">
    <source>
        <dbReference type="EMBL" id="RTR18671.1"/>
    </source>
</evidence>
<evidence type="ECO:0000256" key="5">
    <source>
        <dbReference type="ARBA" id="ARBA00022605"/>
    </source>
</evidence>
<dbReference type="InterPro" id="IPR005881">
    <property type="entry name" value="Ser_O-AcTrfase"/>
</dbReference>
<dbReference type="PROSITE" id="PS00101">
    <property type="entry name" value="HEXAPEP_TRANSFERASES"/>
    <property type="match status" value="1"/>
</dbReference>
<dbReference type="InterPro" id="IPR011004">
    <property type="entry name" value="Trimer_LpxA-like_sf"/>
</dbReference>
<comment type="caution">
    <text evidence="12">The sequence shown here is derived from an EMBL/GenBank/DDBJ whole genome shotgun (WGS) entry which is preliminary data.</text>
</comment>
<keyword evidence="5" id="KW-0028">Amino-acid biosynthesis</keyword>
<dbReference type="RefSeq" id="WP_126617084.1">
    <property type="nucleotide sequence ID" value="NZ_JBHUCY010000009.1"/>
</dbReference>
<evidence type="ECO:0000256" key="9">
    <source>
        <dbReference type="ARBA" id="ARBA00049486"/>
    </source>
</evidence>
<evidence type="ECO:0000313" key="13">
    <source>
        <dbReference type="Proteomes" id="UP000277007"/>
    </source>
</evidence>
<name>A0A3S0K3Y4_9PROT</name>
<keyword evidence="8 12" id="KW-0012">Acyltransferase</keyword>
<proteinExistence type="inferred from homology"/>
<sequence>MGQIVTPARFLHPSGPGTATTEEQETENREEIREVGRAQAALWARLRADAEAAADGDPLLRSFVHIAVLSHEGFASALGGHLARKLGDWYIPAERLADLAEQAYERDPGIVAAAVADLSAIVARDPAADSVLTPFLYFKGFHALQWHRVAHWLWDQDRHDLAHFLQSRVSEVFAVDIHPAVSFGRGVLIDHGTGVVIGETASVGNDVSILQGVTLGGTGKDHGDRHPKVRDGVLLAAGAKVLGNIEVGRHAKVGAGSVVLKPVPPGATVAGVPARIVGWATSAQAPAVEMDMSLPEPEYTI</sequence>
<evidence type="ECO:0000256" key="2">
    <source>
        <dbReference type="ARBA" id="ARBA00007274"/>
    </source>
</evidence>
<evidence type="ECO:0000256" key="4">
    <source>
        <dbReference type="ARBA" id="ARBA00018522"/>
    </source>
</evidence>
<reference evidence="12 13" key="1">
    <citation type="submission" date="2018-12" db="EMBL/GenBank/DDBJ databases">
        <authorList>
            <person name="Yang Y."/>
        </authorList>
    </citation>
    <scope>NUCLEOTIDE SEQUENCE [LARGE SCALE GENOMIC DNA]</scope>
    <source>
        <strain evidence="12 13">L-25-5w-1</strain>
    </source>
</reference>
<dbReference type="InterPro" id="IPR042122">
    <property type="entry name" value="Ser_AcTrfase_N_sf"/>
</dbReference>
<dbReference type="Proteomes" id="UP000277007">
    <property type="component" value="Unassembled WGS sequence"/>
</dbReference>
<dbReference type="InterPro" id="IPR053376">
    <property type="entry name" value="Serine_acetyltransferase"/>
</dbReference>
<dbReference type="Pfam" id="PF00132">
    <property type="entry name" value="Hexapep"/>
    <property type="match status" value="1"/>
</dbReference>
<dbReference type="GO" id="GO:0005737">
    <property type="term" value="C:cytoplasm"/>
    <property type="evidence" value="ECO:0007669"/>
    <property type="project" value="InterPro"/>
</dbReference>
<evidence type="ECO:0000256" key="6">
    <source>
        <dbReference type="ARBA" id="ARBA00022679"/>
    </source>
</evidence>
<dbReference type="PANTHER" id="PTHR42811">
    <property type="entry name" value="SERINE ACETYLTRANSFERASE"/>
    <property type="match status" value="1"/>
</dbReference>
<dbReference type="FunFam" id="2.160.10.10:FF:000002">
    <property type="entry name" value="Serine acetyltransferase"/>
    <property type="match status" value="1"/>
</dbReference>
<dbReference type="CDD" id="cd03354">
    <property type="entry name" value="LbH_SAT"/>
    <property type="match status" value="1"/>
</dbReference>
<keyword evidence="13" id="KW-1185">Reference proteome</keyword>